<evidence type="ECO:0000313" key="1">
    <source>
        <dbReference type="EMBL" id="OAM87147.1"/>
    </source>
</evidence>
<evidence type="ECO:0000313" key="2">
    <source>
        <dbReference type="Proteomes" id="UP000078486"/>
    </source>
</evidence>
<dbReference type="EMBL" id="LRRQ01000183">
    <property type="protein sequence ID" value="OAM87147.1"/>
    <property type="molecule type" value="Genomic_DNA"/>
</dbReference>
<reference evidence="1 2" key="1">
    <citation type="submission" date="2016-01" db="EMBL/GenBank/DDBJ databases">
        <title>High potential of lignocellulose degradation of a new Verrucomicrobia species.</title>
        <authorList>
            <person name="Wang Y."/>
            <person name="Shi Y."/>
            <person name="Qiu Z."/>
            <person name="Liu S."/>
            <person name="Yang H."/>
        </authorList>
    </citation>
    <scope>NUCLEOTIDE SEQUENCE [LARGE SCALE GENOMIC DNA]</scope>
    <source>
        <strain evidence="1 2">TSB47</strain>
    </source>
</reference>
<keyword evidence="2" id="KW-1185">Reference proteome</keyword>
<dbReference type="Proteomes" id="UP000078486">
    <property type="component" value="Unassembled WGS sequence"/>
</dbReference>
<protein>
    <recommendedName>
        <fullName evidence="3">CobW/HypB/UreG nucleotide-binding domain-containing protein</fullName>
    </recommendedName>
</protein>
<sequence length="269" mass="30290">MSETAQPLVYVILGASGSGRREVLADFVNDAMDDDERSLVLLADTEAPDERDAKLGELFRWSWRETGGGPEGRDGSIATTDEMSARVAAATHVFFVTDGRRNPVEQVEALKPWLVEVGGELARILCVVNCQLAEAHRELGAWYEACIHFSDVVLLTKREGVANKWMSDFQERFKKLYYPCVFEFVKNGRVKNPALVLVPEARRMSHHFDGPEWETVDGEDIETGVESDEGEVEPDSEDVEIVEKVDPYFERRAGGQRVKVIPDIRKFIE</sequence>
<dbReference type="AlphaFoldDB" id="A0A178IDB5"/>
<comment type="caution">
    <text evidence="1">The sequence shown here is derived from an EMBL/GenBank/DDBJ whole genome shotgun (WGS) entry which is preliminary data.</text>
</comment>
<evidence type="ECO:0008006" key="3">
    <source>
        <dbReference type="Google" id="ProtNLM"/>
    </source>
</evidence>
<proteinExistence type="predicted"/>
<dbReference type="RefSeq" id="WP_068772889.1">
    <property type="nucleotide sequence ID" value="NZ_CP109796.1"/>
</dbReference>
<name>A0A178IDB5_9BACT</name>
<gene>
    <name evidence="1" type="ORF">AW736_24260</name>
</gene>
<dbReference type="OrthoDB" id="189114at2"/>
<accession>A0A178IDB5</accession>
<organism evidence="1 2">
    <name type="scientific">Termitidicoccus mucosus</name>
    <dbReference type="NCBI Taxonomy" id="1184151"/>
    <lineage>
        <taxon>Bacteria</taxon>
        <taxon>Pseudomonadati</taxon>
        <taxon>Verrucomicrobiota</taxon>
        <taxon>Opitutia</taxon>
        <taxon>Opitutales</taxon>
        <taxon>Opitutaceae</taxon>
        <taxon>Termitidicoccus</taxon>
    </lineage>
</organism>